<dbReference type="OrthoDB" id="997331at2759"/>
<dbReference type="EMBL" id="QJKJ01007830">
    <property type="protein sequence ID" value="RDX81785.1"/>
    <property type="molecule type" value="Genomic_DNA"/>
</dbReference>
<protein>
    <recommendedName>
        <fullName evidence="3">Reverse transcriptase Ty1/copia-type domain-containing protein</fullName>
    </recommendedName>
</protein>
<organism evidence="1 2">
    <name type="scientific">Mucuna pruriens</name>
    <name type="common">Velvet bean</name>
    <name type="synonym">Dolichos pruriens</name>
    <dbReference type="NCBI Taxonomy" id="157652"/>
    <lineage>
        <taxon>Eukaryota</taxon>
        <taxon>Viridiplantae</taxon>
        <taxon>Streptophyta</taxon>
        <taxon>Embryophyta</taxon>
        <taxon>Tracheophyta</taxon>
        <taxon>Spermatophyta</taxon>
        <taxon>Magnoliopsida</taxon>
        <taxon>eudicotyledons</taxon>
        <taxon>Gunneridae</taxon>
        <taxon>Pentapetalae</taxon>
        <taxon>rosids</taxon>
        <taxon>fabids</taxon>
        <taxon>Fabales</taxon>
        <taxon>Fabaceae</taxon>
        <taxon>Papilionoideae</taxon>
        <taxon>50 kb inversion clade</taxon>
        <taxon>NPAAA clade</taxon>
        <taxon>indigoferoid/millettioid clade</taxon>
        <taxon>Phaseoleae</taxon>
        <taxon>Mucuna</taxon>
    </lineage>
</organism>
<reference evidence="1" key="1">
    <citation type="submission" date="2018-05" db="EMBL/GenBank/DDBJ databases">
        <title>Draft genome of Mucuna pruriens seed.</title>
        <authorList>
            <person name="Nnadi N.E."/>
            <person name="Vos R."/>
            <person name="Hasami M.H."/>
            <person name="Devisetty U.K."/>
            <person name="Aguiy J.C."/>
        </authorList>
    </citation>
    <scope>NUCLEOTIDE SEQUENCE [LARGE SCALE GENOMIC DNA]</scope>
    <source>
        <strain evidence="1">JCA_2017</strain>
    </source>
</reference>
<comment type="caution">
    <text evidence="1">The sequence shown here is derived from an EMBL/GenBank/DDBJ whole genome shotgun (WGS) entry which is preliminary data.</text>
</comment>
<evidence type="ECO:0000313" key="1">
    <source>
        <dbReference type="EMBL" id="RDX81785.1"/>
    </source>
</evidence>
<dbReference type="AlphaFoldDB" id="A0A371FTX0"/>
<gene>
    <name evidence="1" type="ORF">CR513_37501</name>
</gene>
<proteinExistence type="predicted"/>
<name>A0A371FTX0_MUCPR</name>
<dbReference type="Proteomes" id="UP000257109">
    <property type="component" value="Unassembled WGS sequence"/>
</dbReference>
<sequence>MSLRRSIKERRNAILDDYIVFLQEHEDGIGLKKYDPINFYQAIRSFNSKKWIDAMKDDMNSMQDNNVWDLFELTTALLAHFDLELHHIDVKTVFLNGDIDEMIYMVIPKNFVLDDFKSMLALRHPTMGYGAKILLHYPINIYKSRLEVIQIKESMKSVERILSVWRMSTLSQTETTRTRSRIETLDSDKVELARTWTKSDYRGFNKQLVLSSLLEIMIPNQPRVLTTIVERSSIADRGFTQLLPHQLAGNMHVVDFRDFTFHNDHHGRTAMTLDLQLLDRRETLLKHHAPLREWNESVSVSWTRLRRDVAGQELLLGWLAK</sequence>
<accession>A0A371FTX0</accession>
<keyword evidence="2" id="KW-1185">Reference proteome</keyword>
<evidence type="ECO:0008006" key="3">
    <source>
        <dbReference type="Google" id="ProtNLM"/>
    </source>
</evidence>
<evidence type="ECO:0000313" key="2">
    <source>
        <dbReference type="Proteomes" id="UP000257109"/>
    </source>
</evidence>
<feature type="non-terminal residue" evidence="1">
    <location>
        <position position="1"/>
    </location>
</feature>